<evidence type="ECO:0000313" key="11">
    <source>
        <dbReference type="Ensembl" id="ENSSANP00000027601.1"/>
    </source>
</evidence>
<dbReference type="GO" id="GO:0043065">
    <property type="term" value="P:positive regulation of apoptotic process"/>
    <property type="evidence" value="ECO:0007669"/>
    <property type="project" value="InterPro"/>
</dbReference>
<feature type="compositionally biased region" description="Low complexity" evidence="9">
    <location>
        <begin position="51"/>
        <end position="67"/>
    </location>
</feature>
<proteinExistence type="inferred from homology"/>
<evidence type="ECO:0000256" key="3">
    <source>
        <dbReference type="ARBA" id="ARBA00007710"/>
    </source>
</evidence>
<dbReference type="GO" id="GO:0005783">
    <property type="term" value="C:endoplasmic reticulum"/>
    <property type="evidence" value="ECO:0007669"/>
    <property type="project" value="TreeGrafter"/>
</dbReference>
<dbReference type="GO" id="GO:0042802">
    <property type="term" value="F:identical protein binding"/>
    <property type="evidence" value="ECO:0007669"/>
    <property type="project" value="UniProtKB-ARBA"/>
</dbReference>
<reference evidence="11" key="2">
    <citation type="submission" date="2025-09" db="UniProtKB">
        <authorList>
            <consortium name="Ensembl"/>
        </authorList>
    </citation>
    <scope>IDENTIFICATION</scope>
</reference>
<keyword evidence="5" id="KW-0053">Apoptosis</keyword>
<keyword evidence="6 10" id="KW-1133">Transmembrane helix</keyword>
<dbReference type="GO" id="GO:0097345">
    <property type="term" value="P:mitochondrial outer membrane permeabilization"/>
    <property type="evidence" value="ECO:0007669"/>
    <property type="project" value="TreeGrafter"/>
</dbReference>
<dbReference type="Ensembl" id="ENSSANT00000029382.1">
    <property type="protein sequence ID" value="ENSSANP00000027601.1"/>
    <property type="gene ID" value="ENSSANG00000014152.1"/>
</dbReference>
<sequence>MSTQKLITQEESLHDSWVELHFDSCSEHSEDAPALSDITDLEKMLLEAQRESSSSSRTSSHCSSPRRVQTPPLISAASFNTHIIAQGEVVAESKQEAEAVARICDWSSRPENVPPTAFIIKRPKRNRMCSKNTEKNDKEINTNLLKLLLPSLVLTHILMLGLGICIGRRLSTQCSVI</sequence>
<keyword evidence="12" id="KW-1185">Reference proteome</keyword>
<dbReference type="Proteomes" id="UP000472260">
    <property type="component" value="Unassembled WGS sequence"/>
</dbReference>
<dbReference type="PANTHER" id="PTHR15186:SF4">
    <property type="entry name" value="BCL2_ADENOVIRUS E1B 19 KDA PROTEIN-INTERACTING PROTEIN 3"/>
    <property type="match status" value="1"/>
</dbReference>
<dbReference type="Gene3D" id="6.10.250.1020">
    <property type="match status" value="1"/>
</dbReference>
<evidence type="ECO:0000256" key="6">
    <source>
        <dbReference type="ARBA" id="ARBA00022989"/>
    </source>
</evidence>
<evidence type="ECO:0000256" key="9">
    <source>
        <dbReference type="SAM" id="MobiDB-lite"/>
    </source>
</evidence>
<gene>
    <name evidence="11" type="primary">LOC107671124</name>
</gene>
<evidence type="ECO:0000313" key="12">
    <source>
        <dbReference type="Proteomes" id="UP000472260"/>
    </source>
</evidence>
<evidence type="ECO:0000256" key="5">
    <source>
        <dbReference type="ARBA" id="ARBA00022703"/>
    </source>
</evidence>
<accession>A0A671M601</accession>
<feature type="transmembrane region" description="Helical" evidence="10">
    <location>
        <begin position="147"/>
        <end position="167"/>
    </location>
</feature>
<feature type="region of interest" description="Disordered" evidence="9">
    <location>
        <begin position="47"/>
        <end position="68"/>
    </location>
</feature>
<dbReference type="OrthoDB" id="8785277at2759"/>
<keyword evidence="7" id="KW-0496">Mitochondrion</keyword>
<comment type="subcellular location">
    <subcellularLocation>
        <location evidence="1">Membrane</location>
        <topology evidence="1">Single-pass membrane protein</topology>
    </subcellularLocation>
    <subcellularLocation>
        <location evidence="2">Mitochondrion membrane</location>
    </subcellularLocation>
</comment>
<comment type="similarity">
    <text evidence="3">Belongs to the NIP3 family.</text>
</comment>
<evidence type="ECO:0000256" key="10">
    <source>
        <dbReference type="SAM" id="Phobius"/>
    </source>
</evidence>
<dbReference type="GeneID" id="107671124"/>
<dbReference type="AlphaFoldDB" id="A0A671M601"/>
<evidence type="ECO:0000256" key="7">
    <source>
        <dbReference type="ARBA" id="ARBA00023128"/>
    </source>
</evidence>
<dbReference type="GO" id="GO:0005741">
    <property type="term" value="C:mitochondrial outer membrane"/>
    <property type="evidence" value="ECO:0007669"/>
    <property type="project" value="TreeGrafter"/>
</dbReference>
<protein>
    <submittedName>
        <fullName evidence="11">BCL2/adenovirus E1B 19 kDa protein-interacting protein 3-like</fullName>
    </submittedName>
</protein>
<dbReference type="RefSeq" id="XP_016319458.1">
    <property type="nucleotide sequence ID" value="XM_016463972.1"/>
</dbReference>
<reference evidence="11" key="1">
    <citation type="submission" date="2025-08" db="UniProtKB">
        <authorList>
            <consortium name="Ensembl"/>
        </authorList>
    </citation>
    <scope>IDENTIFICATION</scope>
</reference>
<keyword evidence="4 10" id="KW-0812">Transmembrane</keyword>
<dbReference type="InterPro" id="IPR010548">
    <property type="entry name" value="BNIP3"/>
</dbReference>
<dbReference type="Pfam" id="PF06553">
    <property type="entry name" value="BNIP3"/>
    <property type="match status" value="1"/>
</dbReference>
<name>A0A671M601_9TELE</name>
<keyword evidence="8 10" id="KW-0472">Membrane</keyword>
<evidence type="ECO:0000256" key="2">
    <source>
        <dbReference type="ARBA" id="ARBA00004325"/>
    </source>
</evidence>
<evidence type="ECO:0000256" key="4">
    <source>
        <dbReference type="ARBA" id="ARBA00022692"/>
    </source>
</evidence>
<dbReference type="GO" id="GO:0005635">
    <property type="term" value="C:nuclear envelope"/>
    <property type="evidence" value="ECO:0007669"/>
    <property type="project" value="TreeGrafter"/>
</dbReference>
<evidence type="ECO:0000256" key="8">
    <source>
        <dbReference type="ARBA" id="ARBA00023136"/>
    </source>
</evidence>
<organism evidence="11 12">
    <name type="scientific">Sinocyclocheilus anshuiensis</name>
    <dbReference type="NCBI Taxonomy" id="1608454"/>
    <lineage>
        <taxon>Eukaryota</taxon>
        <taxon>Metazoa</taxon>
        <taxon>Chordata</taxon>
        <taxon>Craniata</taxon>
        <taxon>Vertebrata</taxon>
        <taxon>Euteleostomi</taxon>
        <taxon>Actinopterygii</taxon>
        <taxon>Neopterygii</taxon>
        <taxon>Teleostei</taxon>
        <taxon>Ostariophysi</taxon>
        <taxon>Cypriniformes</taxon>
        <taxon>Cyprinidae</taxon>
        <taxon>Cyprininae</taxon>
        <taxon>Sinocyclocheilus</taxon>
    </lineage>
</organism>
<evidence type="ECO:0000256" key="1">
    <source>
        <dbReference type="ARBA" id="ARBA00004167"/>
    </source>
</evidence>
<dbReference type="PANTHER" id="PTHR15186">
    <property type="entry name" value="RE48077P"/>
    <property type="match status" value="1"/>
</dbReference>
<dbReference type="KEGG" id="sanh:107671124"/>